<dbReference type="Pfam" id="PF02098">
    <property type="entry name" value="His_binding"/>
    <property type="match status" value="1"/>
</dbReference>
<sequence>TDVKDFFAIGKKSFIYWRSYRGNLCTEESTCISLERNEDTARPFGLREAYFCGTHSYNYPVYGTVSRGSYLDDSPILDLRGERSHPFPQNMKRRYHFQYYDGKKGCAVLTINEPAGGIQCELLVWKDRTKTEPSEQCKKEYEKFCPKGERYEVFIQDSCF</sequence>
<proteinExistence type="evidence at transcript level"/>
<dbReference type="SUPFAM" id="SSF50814">
    <property type="entry name" value="Lipocalins"/>
    <property type="match status" value="1"/>
</dbReference>
<dbReference type="InterPro" id="IPR012674">
    <property type="entry name" value="Calycin"/>
</dbReference>
<dbReference type="AlphaFoldDB" id="A0A1E1XQ40"/>
<dbReference type="EMBL" id="GFAA01002029">
    <property type="protein sequence ID" value="JAU01406.1"/>
    <property type="molecule type" value="mRNA"/>
</dbReference>
<organism evidence="1">
    <name type="scientific">Amblyomma sculptum</name>
    <name type="common">Tick</name>
    <dbReference type="NCBI Taxonomy" id="1581419"/>
    <lineage>
        <taxon>Eukaryota</taxon>
        <taxon>Metazoa</taxon>
        <taxon>Ecdysozoa</taxon>
        <taxon>Arthropoda</taxon>
        <taxon>Chelicerata</taxon>
        <taxon>Arachnida</taxon>
        <taxon>Acari</taxon>
        <taxon>Parasitiformes</taxon>
        <taxon>Ixodida</taxon>
        <taxon>Ixodoidea</taxon>
        <taxon>Ixodidae</taxon>
        <taxon>Amblyomminae</taxon>
        <taxon>Amblyomma</taxon>
    </lineage>
</organism>
<reference evidence="1" key="2">
    <citation type="journal article" date="2017" name="Front. Cell. Infect. Microbiol.">
        <title>Analysis of the Salivary Gland Transcriptome of Unfed and Partially Fed Amblyomma sculptum Ticks and Descriptive Proteome of the Saliva.</title>
        <authorList>
            <person name="Esteves E."/>
            <person name="Maruyama S.R."/>
            <person name="Kawahara R."/>
            <person name="Fujita A."/>
            <person name="Martins L.A."/>
            <person name="Righi A.A."/>
            <person name="Costa F.B."/>
            <person name="Palmisano G."/>
            <person name="Labruna M.B."/>
            <person name="Sa-Nunes A."/>
            <person name="Ribeiro J.M.C."/>
            <person name="Fogaca A.C."/>
        </authorList>
    </citation>
    <scope>NUCLEOTIDE SEQUENCE</scope>
</reference>
<evidence type="ECO:0000313" key="1">
    <source>
        <dbReference type="EMBL" id="JAU01406.1"/>
    </source>
</evidence>
<protein>
    <submittedName>
        <fullName evidence="1">Putative group i salivary lipocalin lipocalin</fullName>
    </submittedName>
</protein>
<dbReference type="GO" id="GO:0043176">
    <property type="term" value="F:amine binding"/>
    <property type="evidence" value="ECO:0007669"/>
    <property type="project" value="InterPro"/>
</dbReference>
<accession>A0A1E1XQ40</accession>
<reference evidence="1" key="1">
    <citation type="submission" date="2016-09" db="EMBL/GenBank/DDBJ databases">
        <authorList>
            <person name="Capua I."/>
            <person name="De Benedictis P."/>
            <person name="Joannis T."/>
            <person name="Lombin L.H."/>
            <person name="Cattoli G."/>
        </authorList>
    </citation>
    <scope>NUCLEOTIDE SEQUENCE</scope>
</reference>
<dbReference type="GO" id="GO:0030682">
    <property type="term" value="P:symbiont-mediated perturbation of host defenses"/>
    <property type="evidence" value="ECO:0007669"/>
    <property type="project" value="InterPro"/>
</dbReference>
<dbReference type="InterPro" id="IPR002970">
    <property type="entry name" value="Tick_his-bd"/>
</dbReference>
<name>A0A1E1XQ40_AMBSC</name>
<feature type="non-terminal residue" evidence="1">
    <location>
        <position position="1"/>
    </location>
</feature>
<dbReference type="Gene3D" id="2.40.128.20">
    <property type="match status" value="1"/>
</dbReference>